<comment type="caution">
    <text evidence="1">The sequence shown here is derived from an EMBL/GenBank/DDBJ whole genome shotgun (WGS) entry which is preliminary data.</text>
</comment>
<keyword evidence="2" id="KW-1185">Reference proteome</keyword>
<gene>
    <name evidence="1" type="primary">PAM17</name>
    <name evidence="1" type="ORF">EV182_000488</name>
</gene>
<protein>
    <submittedName>
        <fullName evidence="1">TIM23 complex component</fullName>
    </submittedName>
</protein>
<evidence type="ECO:0000313" key="2">
    <source>
        <dbReference type="Proteomes" id="UP001145114"/>
    </source>
</evidence>
<reference evidence="1" key="1">
    <citation type="submission" date="2022-06" db="EMBL/GenBank/DDBJ databases">
        <title>Phylogenomic reconstructions and comparative analyses of Kickxellomycotina fungi.</title>
        <authorList>
            <person name="Reynolds N.K."/>
            <person name="Stajich J.E."/>
            <person name="Barry K."/>
            <person name="Grigoriev I.V."/>
            <person name="Crous P."/>
            <person name="Smith M.E."/>
        </authorList>
    </citation>
    <scope>NUCLEOTIDE SEQUENCE</scope>
    <source>
        <strain evidence="1">RSA 2271</strain>
    </source>
</reference>
<dbReference type="EMBL" id="JAMZIH010000023">
    <property type="protein sequence ID" value="KAJ1680199.1"/>
    <property type="molecule type" value="Genomic_DNA"/>
</dbReference>
<accession>A0ACC1I224</accession>
<name>A0ACC1I224_9FUNG</name>
<proteinExistence type="predicted"/>
<sequence length="235" mass="26260">MPLARNSSKLVHPIYFSLVRNHVVVHGTSVNASRREVSSSVVARHPEDAASESISAAREPGSKASLASNLAAENDEAALASKITWNEFFDIRKRRRMYERLTIVPSTILGLAGGLSYFSSIPIDPTHTFMGLDPIAILGGAITMCGLAGFLLGPTFGSFLWKVTNRRIAKIMAAKEADFFEHIRLNRSNPAYNSMRNPLPDYYGEKVQSISDYRKWLRKQREHERKIGFHIGENQ</sequence>
<organism evidence="1 2">
    <name type="scientific">Spiromyces aspiralis</name>
    <dbReference type="NCBI Taxonomy" id="68401"/>
    <lineage>
        <taxon>Eukaryota</taxon>
        <taxon>Fungi</taxon>
        <taxon>Fungi incertae sedis</taxon>
        <taxon>Zoopagomycota</taxon>
        <taxon>Kickxellomycotina</taxon>
        <taxon>Kickxellomycetes</taxon>
        <taxon>Kickxellales</taxon>
        <taxon>Kickxellaceae</taxon>
        <taxon>Spiromyces</taxon>
    </lineage>
</organism>
<dbReference type="Proteomes" id="UP001145114">
    <property type="component" value="Unassembled WGS sequence"/>
</dbReference>
<evidence type="ECO:0000313" key="1">
    <source>
        <dbReference type="EMBL" id="KAJ1680199.1"/>
    </source>
</evidence>